<dbReference type="AlphaFoldDB" id="A0A1B6JYW2"/>
<accession>A0A1B6JYW2</accession>
<feature type="region of interest" description="Disordered" evidence="1">
    <location>
        <begin position="349"/>
        <end position="375"/>
    </location>
</feature>
<organism evidence="2">
    <name type="scientific">Homalodisca liturata</name>
    <dbReference type="NCBI Taxonomy" id="320908"/>
    <lineage>
        <taxon>Eukaryota</taxon>
        <taxon>Metazoa</taxon>
        <taxon>Ecdysozoa</taxon>
        <taxon>Arthropoda</taxon>
        <taxon>Hexapoda</taxon>
        <taxon>Insecta</taxon>
        <taxon>Pterygota</taxon>
        <taxon>Neoptera</taxon>
        <taxon>Paraneoptera</taxon>
        <taxon>Hemiptera</taxon>
        <taxon>Auchenorrhyncha</taxon>
        <taxon>Membracoidea</taxon>
        <taxon>Cicadellidae</taxon>
        <taxon>Cicadellinae</taxon>
        <taxon>Proconiini</taxon>
        <taxon>Homalodisca</taxon>
    </lineage>
</organism>
<name>A0A1B6JYW2_9HEMI</name>
<protein>
    <submittedName>
        <fullName evidence="2">Uncharacterized protein</fullName>
    </submittedName>
</protein>
<evidence type="ECO:0000313" key="2">
    <source>
        <dbReference type="EMBL" id="JAT04104.1"/>
    </source>
</evidence>
<reference evidence="2" key="1">
    <citation type="submission" date="2015-11" db="EMBL/GenBank/DDBJ databases">
        <title>De novo transcriptome assembly of four potential Pierce s Disease insect vectors from Arizona vineyards.</title>
        <authorList>
            <person name="Tassone E.E."/>
        </authorList>
    </citation>
    <scope>NUCLEOTIDE SEQUENCE</scope>
</reference>
<gene>
    <name evidence="2" type="ORF">g.16294</name>
</gene>
<feature type="compositionally biased region" description="Basic and acidic residues" evidence="1">
    <location>
        <begin position="87"/>
        <end position="113"/>
    </location>
</feature>
<feature type="region of interest" description="Disordered" evidence="1">
    <location>
        <begin position="1"/>
        <end position="159"/>
    </location>
</feature>
<feature type="compositionally biased region" description="Basic and acidic residues" evidence="1">
    <location>
        <begin position="124"/>
        <end position="135"/>
    </location>
</feature>
<evidence type="ECO:0000256" key="1">
    <source>
        <dbReference type="SAM" id="MobiDB-lite"/>
    </source>
</evidence>
<sequence length="375" mass="42128">METEAEIMLNGSHEPVEEEEKILKPRKTVIQEEKENSVVQNGNGLEPEENVQLEEEQEIGEDKKNLHQNVIETKKENTPKKQANKRVVKDVSPPKRELRPRESTPLKNNELKRRGTPVKVQEASLKKNHECDKSDNQTNLEPVNGEDLDPRETEGKVNDSAKDISVITIEDSVKEESIVTINESIGQTAVEEPKGIFSAFRRSFKSNSSMDAKDKCEASSSQSIICLDSPAVVEKYTPLANSDIKGRKPIHSFSRFPGRNVSYESVESRKRRADNSFDEVEIKRFAGETESGSEKSPGWNFFSPGFGRVWSPAQRNKSSVPTSTPLIKKMDQDSMAVNYNEETKLSLNETGESLSFQEVGGSTPEKPPRKFCNIM</sequence>
<feature type="compositionally biased region" description="Acidic residues" evidence="1">
    <location>
        <begin position="46"/>
        <end position="59"/>
    </location>
</feature>
<dbReference type="EMBL" id="GECU01003603">
    <property type="protein sequence ID" value="JAT04104.1"/>
    <property type="molecule type" value="Transcribed_RNA"/>
</dbReference>
<proteinExistence type="predicted"/>
<feature type="compositionally biased region" description="Basic and acidic residues" evidence="1">
    <location>
        <begin position="148"/>
        <end position="159"/>
    </location>
</feature>